<accession>A0A0F8ZIA0</accession>
<organism evidence="1">
    <name type="scientific">marine sediment metagenome</name>
    <dbReference type="NCBI Taxonomy" id="412755"/>
    <lineage>
        <taxon>unclassified sequences</taxon>
        <taxon>metagenomes</taxon>
        <taxon>ecological metagenomes</taxon>
    </lineage>
</organism>
<dbReference type="PANTHER" id="PTHR36057:SF1">
    <property type="entry name" value="LIPOPROTEIN LIPID ATTACHMENT SITE-LIKE PROTEIN, PUTATIVE (DUF1223)-RELATED"/>
    <property type="match status" value="1"/>
</dbReference>
<dbReference type="InterPro" id="IPR036249">
    <property type="entry name" value="Thioredoxin-like_sf"/>
</dbReference>
<name>A0A0F8ZIA0_9ZZZZ</name>
<reference evidence="1" key="1">
    <citation type="journal article" date="2015" name="Nature">
        <title>Complex archaea that bridge the gap between prokaryotes and eukaryotes.</title>
        <authorList>
            <person name="Spang A."/>
            <person name="Saw J.H."/>
            <person name="Jorgensen S.L."/>
            <person name="Zaremba-Niedzwiedzka K."/>
            <person name="Martijn J."/>
            <person name="Lind A.E."/>
            <person name="van Eijk R."/>
            <person name="Schleper C."/>
            <person name="Guy L."/>
            <person name="Ettema T.J."/>
        </authorList>
    </citation>
    <scope>NUCLEOTIDE SEQUENCE</scope>
</reference>
<sequence>MRRSLAAFTLAALLAAQGAAAQTDQPVVIELFTSQGCSSCPPADELLTRLAARTDVIPLALHVDYWDYIGWRDHFGKPAFTKRQKSYAAVAGSRTIYTPQM</sequence>
<protein>
    <recommendedName>
        <fullName evidence="2">DUF1223 domain-containing protein</fullName>
    </recommendedName>
</protein>
<dbReference type="EMBL" id="LAZR01063342">
    <property type="protein sequence ID" value="KKK59691.1"/>
    <property type="molecule type" value="Genomic_DNA"/>
</dbReference>
<comment type="caution">
    <text evidence="1">The sequence shown here is derived from an EMBL/GenBank/DDBJ whole genome shotgun (WGS) entry which is preliminary data.</text>
</comment>
<dbReference type="AlphaFoldDB" id="A0A0F8ZIA0"/>
<dbReference type="SUPFAM" id="SSF52833">
    <property type="entry name" value="Thioredoxin-like"/>
    <property type="match status" value="1"/>
</dbReference>
<dbReference type="Pfam" id="PF06764">
    <property type="entry name" value="DUF1223"/>
    <property type="match status" value="1"/>
</dbReference>
<proteinExistence type="predicted"/>
<dbReference type="InterPro" id="IPR010634">
    <property type="entry name" value="DUF1223"/>
</dbReference>
<dbReference type="Gene3D" id="3.40.30.10">
    <property type="entry name" value="Glutaredoxin"/>
    <property type="match status" value="1"/>
</dbReference>
<evidence type="ECO:0008006" key="2">
    <source>
        <dbReference type="Google" id="ProtNLM"/>
    </source>
</evidence>
<dbReference type="PANTHER" id="PTHR36057">
    <property type="match status" value="1"/>
</dbReference>
<feature type="non-terminal residue" evidence="1">
    <location>
        <position position="101"/>
    </location>
</feature>
<gene>
    <name evidence="1" type="ORF">LCGC14_3031870</name>
</gene>
<evidence type="ECO:0000313" key="1">
    <source>
        <dbReference type="EMBL" id="KKK59691.1"/>
    </source>
</evidence>